<reference evidence="6 7" key="1">
    <citation type="journal article" date="2019" name="Appl. Environ. Microbiol.">
        <title>Population genetics and characterization of Campylobacter jejuni isolates in western jackdaws and game birds in Finland.</title>
        <authorList>
            <person name="Kovanen S."/>
            <person name="Rossi M."/>
            <person name="Pohja-Mykra M."/>
            <person name="Nieminen T."/>
            <person name="Raunio-Saarnisto M."/>
            <person name="Sauvala M."/>
            <person name="Fredriksson-Ahomaa M."/>
            <person name="Hanninen M.L."/>
            <person name="Kivisto R."/>
        </authorList>
    </citation>
    <scope>NUCLEOTIDE SEQUENCE [LARGE SCALE GENOMIC DNA]</scope>
    <source>
        <strain evidence="6 7">CB313</strain>
    </source>
</reference>
<dbReference type="Pfam" id="PF08545">
    <property type="entry name" value="ACP_syn_III"/>
    <property type="match status" value="1"/>
</dbReference>
<dbReference type="InterPro" id="IPR013751">
    <property type="entry name" value="ACP_syn_III_N"/>
</dbReference>
<dbReference type="Gene3D" id="3.40.47.10">
    <property type="match status" value="1"/>
</dbReference>
<dbReference type="PANTHER" id="PTHR34069">
    <property type="entry name" value="3-OXOACYL-[ACYL-CARRIER-PROTEIN] SYNTHASE 3"/>
    <property type="match status" value="1"/>
</dbReference>
<dbReference type="EMBL" id="PRBV01000001">
    <property type="protein sequence ID" value="RTJ80766.1"/>
    <property type="molecule type" value="Genomic_DNA"/>
</dbReference>
<keyword evidence="1" id="KW-0808">Transferase</keyword>
<dbReference type="Proteomes" id="UP000288507">
    <property type="component" value="Unassembled WGS sequence"/>
</dbReference>
<comment type="caution">
    <text evidence="6">The sequence shown here is derived from an EMBL/GenBank/DDBJ whole genome shotgun (WGS) entry which is preliminary data.</text>
</comment>
<dbReference type="GO" id="GO:0004315">
    <property type="term" value="F:3-oxoacyl-[acyl-carrier-protein] synthase activity"/>
    <property type="evidence" value="ECO:0007669"/>
    <property type="project" value="InterPro"/>
</dbReference>
<dbReference type="PANTHER" id="PTHR34069:SF3">
    <property type="entry name" value="ACYL-COA:ACYL-COA ALKYLTRANSFERASE"/>
    <property type="match status" value="1"/>
</dbReference>
<dbReference type="InterPro" id="IPR013747">
    <property type="entry name" value="ACP_syn_III_C"/>
</dbReference>
<accession>A0A431EI12</accession>
<feature type="domain" description="Beta-ketoacyl-[acyl-carrier-protein] synthase III N-terminal" evidence="4">
    <location>
        <begin position="114"/>
        <end position="177"/>
    </location>
</feature>
<name>A0A431EI12_CAMJU</name>
<dbReference type="AlphaFoldDB" id="A0A431EI12"/>
<organism evidence="6 7">
    <name type="scientific">Campylobacter jejuni</name>
    <dbReference type="NCBI Taxonomy" id="197"/>
    <lineage>
        <taxon>Bacteria</taxon>
        <taxon>Pseudomonadati</taxon>
        <taxon>Campylobacterota</taxon>
        <taxon>Epsilonproteobacteria</taxon>
        <taxon>Campylobacterales</taxon>
        <taxon>Campylobacteraceae</taxon>
        <taxon>Campylobacter</taxon>
    </lineage>
</organism>
<dbReference type="GO" id="GO:0006633">
    <property type="term" value="P:fatty acid biosynthetic process"/>
    <property type="evidence" value="ECO:0007669"/>
    <property type="project" value="InterPro"/>
</dbReference>
<protein>
    <submittedName>
        <fullName evidence="6">Ketoacyl-ACP synthase III</fullName>
    </submittedName>
</protein>
<reference evidence="5 8" key="2">
    <citation type="submission" date="2019-10" db="EMBL/GenBank/DDBJ databases">
        <authorList>
            <consortium name="PulseNet: The National Subtyping Network for Foodborne Disease Surveillance"/>
            <person name="Tarr C.L."/>
            <person name="Trees E."/>
            <person name="Katz L.S."/>
            <person name="Carleton-Romer H.A."/>
            <person name="Stroika S."/>
            <person name="Kucerova Z."/>
            <person name="Roache K.F."/>
            <person name="Sabol A.L."/>
            <person name="Besser J."/>
            <person name="Gerner-Smidt P."/>
        </authorList>
    </citation>
    <scope>NUCLEOTIDE SEQUENCE [LARGE SCALE GENOMIC DNA]</scope>
    <source>
        <strain evidence="5 8">PNUSAC012091</strain>
    </source>
</reference>
<evidence type="ECO:0000256" key="1">
    <source>
        <dbReference type="ARBA" id="ARBA00022679"/>
    </source>
</evidence>
<dbReference type="CDD" id="cd00830">
    <property type="entry name" value="KAS_III"/>
    <property type="match status" value="1"/>
</dbReference>
<keyword evidence="2" id="KW-0012">Acyltransferase</keyword>
<proteinExistence type="predicted"/>
<dbReference type="Pfam" id="PF08541">
    <property type="entry name" value="ACP_syn_III_C"/>
    <property type="match status" value="1"/>
</dbReference>
<feature type="domain" description="Beta-ketoacyl-[acyl-carrier-protein] synthase III C-terminal" evidence="3">
    <location>
        <begin position="231"/>
        <end position="314"/>
    </location>
</feature>
<evidence type="ECO:0000313" key="7">
    <source>
        <dbReference type="Proteomes" id="UP000288507"/>
    </source>
</evidence>
<dbReference type="InterPro" id="IPR016039">
    <property type="entry name" value="Thiolase-like"/>
</dbReference>
<dbReference type="EMBL" id="AALHBX010000011">
    <property type="protein sequence ID" value="ECZ5738351.1"/>
    <property type="molecule type" value="Genomic_DNA"/>
</dbReference>
<evidence type="ECO:0000313" key="6">
    <source>
        <dbReference type="EMBL" id="RTJ80766.1"/>
    </source>
</evidence>
<evidence type="ECO:0000313" key="5">
    <source>
        <dbReference type="EMBL" id="ECZ5738351.1"/>
    </source>
</evidence>
<dbReference type="RefSeq" id="WP_126231847.1">
    <property type="nucleotide sequence ID" value="NZ_PRBK01000001.1"/>
</dbReference>
<dbReference type="GO" id="GO:0044550">
    <property type="term" value="P:secondary metabolite biosynthetic process"/>
    <property type="evidence" value="ECO:0007669"/>
    <property type="project" value="TreeGrafter"/>
</dbReference>
<gene>
    <name evidence="6" type="ORF">C3H57_00160</name>
    <name evidence="5" type="ORF">F8Y55_06800</name>
</gene>
<evidence type="ECO:0000259" key="4">
    <source>
        <dbReference type="Pfam" id="PF08545"/>
    </source>
</evidence>
<sequence>MQSFSQAKIAHITSIIPSKKCFNRKSEHFSEREINKTLKQIGVKTRYIVDKDKNEKISDLFLKAANETLKALQWDKESIDAIIVVSQSNEFRFPAMACYLQGKLGLRQKDLFAFDINLGCSGYVYGLNVAYNYISNGLNRILLLVGDVTSNVIDPNARDVALLFGDGVSCTAIEKKISQSYFCFKTLGEQYDCILAPYGSNDYGGGYMKMNGVDVFDFTLKHIPLEIDRILQFSSLKKESISQFYFHQANAFLLTYLGNKLNIQDKLPININNFGNTSSNSIPLLISDTKDKDYCNVILMGFGVGLSVATCMLETLDCTCTLFYEGSL</sequence>
<dbReference type="Proteomes" id="UP000421425">
    <property type="component" value="Unassembled WGS sequence"/>
</dbReference>
<evidence type="ECO:0000259" key="3">
    <source>
        <dbReference type="Pfam" id="PF08541"/>
    </source>
</evidence>
<evidence type="ECO:0000313" key="8">
    <source>
        <dbReference type="Proteomes" id="UP000421425"/>
    </source>
</evidence>
<evidence type="ECO:0000256" key="2">
    <source>
        <dbReference type="ARBA" id="ARBA00023315"/>
    </source>
</evidence>
<dbReference type="SUPFAM" id="SSF53901">
    <property type="entry name" value="Thiolase-like"/>
    <property type="match status" value="1"/>
</dbReference>